<proteinExistence type="inferred from homology"/>
<reference evidence="2" key="1">
    <citation type="journal article" date="2023" name="Mol. Phylogenet. Evol.">
        <title>Genome-scale phylogeny and comparative genomics of the fungal order Sordariales.</title>
        <authorList>
            <person name="Hensen N."/>
            <person name="Bonometti L."/>
            <person name="Westerberg I."/>
            <person name="Brannstrom I.O."/>
            <person name="Guillou S."/>
            <person name="Cros-Aarteil S."/>
            <person name="Calhoun S."/>
            <person name="Haridas S."/>
            <person name="Kuo A."/>
            <person name="Mondo S."/>
            <person name="Pangilinan J."/>
            <person name="Riley R."/>
            <person name="LaButti K."/>
            <person name="Andreopoulos B."/>
            <person name="Lipzen A."/>
            <person name="Chen C."/>
            <person name="Yan M."/>
            <person name="Daum C."/>
            <person name="Ng V."/>
            <person name="Clum A."/>
            <person name="Steindorff A."/>
            <person name="Ohm R.A."/>
            <person name="Martin F."/>
            <person name="Silar P."/>
            <person name="Natvig D.O."/>
            <person name="Lalanne C."/>
            <person name="Gautier V."/>
            <person name="Ament-Velasquez S.L."/>
            <person name="Kruys A."/>
            <person name="Hutchinson M.I."/>
            <person name="Powell A.J."/>
            <person name="Barry K."/>
            <person name="Miller A.N."/>
            <person name="Grigoriev I.V."/>
            <person name="Debuchy R."/>
            <person name="Gladieux P."/>
            <person name="Hiltunen Thoren M."/>
            <person name="Johannesson H."/>
        </authorList>
    </citation>
    <scope>NUCLEOTIDE SEQUENCE</scope>
    <source>
        <strain evidence="2">PSN243</strain>
    </source>
</reference>
<protein>
    <submittedName>
        <fullName evidence="2">Nucleotide-diphospho-sugar transferase</fullName>
    </submittedName>
</protein>
<organism evidence="2 3">
    <name type="scientific">Podospora aff. communis PSN243</name>
    <dbReference type="NCBI Taxonomy" id="3040156"/>
    <lineage>
        <taxon>Eukaryota</taxon>
        <taxon>Fungi</taxon>
        <taxon>Dikarya</taxon>
        <taxon>Ascomycota</taxon>
        <taxon>Pezizomycotina</taxon>
        <taxon>Sordariomycetes</taxon>
        <taxon>Sordariomycetidae</taxon>
        <taxon>Sordariales</taxon>
        <taxon>Podosporaceae</taxon>
        <taxon>Podospora</taxon>
    </lineage>
</organism>
<evidence type="ECO:0000256" key="1">
    <source>
        <dbReference type="ARBA" id="ARBA00009003"/>
    </source>
</evidence>
<reference evidence="2" key="2">
    <citation type="submission" date="2023-05" db="EMBL/GenBank/DDBJ databases">
        <authorList>
            <consortium name="Lawrence Berkeley National Laboratory"/>
            <person name="Steindorff A."/>
            <person name="Hensen N."/>
            <person name="Bonometti L."/>
            <person name="Westerberg I."/>
            <person name="Brannstrom I.O."/>
            <person name="Guillou S."/>
            <person name="Cros-Aarteil S."/>
            <person name="Calhoun S."/>
            <person name="Haridas S."/>
            <person name="Kuo A."/>
            <person name="Mondo S."/>
            <person name="Pangilinan J."/>
            <person name="Riley R."/>
            <person name="Labutti K."/>
            <person name="Andreopoulos B."/>
            <person name="Lipzen A."/>
            <person name="Chen C."/>
            <person name="Yanf M."/>
            <person name="Daum C."/>
            <person name="Ng V."/>
            <person name="Clum A."/>
            <person name="Ohm R."/>
            <person name="Martin F."/>
            <person name="Silar P."/>
            <person name="Natvig D."/>
            <person name="Lalanne C."/>
            <person name="Gautier V."/>
            <person name="Ament-Velasquez S.L."/>
            <person name="Kruys A."/>
            <person name="Hutchinson M.I."/>
            <person name="Powell A.J."/>
            <person name="Barry K."/>
            <person name="Miller A.N."/>
            <person name="Grigoriev I.V."/>
            <person name="Debuchy R."/>
            <person name="Gladieux P."/>
            <person name="Thoren M.H."/>
            <person name="Johannesson H."/>
        </authorList>
    </citation>
    <scope>NUCLEOTIDE SEQUENCE</scope>
    <source>
        <strain evidence="2">PSN243</strain>
    </source>
</reference>
<dbReference type="Proteomes" id="UP001321760">
    <property type="component" value="Unassembled WGS sequence"/>
</dbReference>
<name>A0AAV9H234_9PEZI</name>
<comment type="caution">
    <text evidence="2">The sequence shown here is derived from an EMBL/GenBank/DDBJ whole genome shotgun (WGS) entry which is preliminary data.</text>
</comment>
<dbReference type="Gene3D" id="3.90.550.20">
    <property type="match status" value="1"/>
</dbReference>
<dbReference type="EMBL" id="MU865915">
    <property type="protein sequence ID" value="KAK4455089.1"/>
    <property type="molecule type" value="Genomic_DNA"/>
</dbReference>
<dbReference type="Pfam" id="PF04488">
    <property type="entry name" value="Gly_transf_sug"/>
    <property type="match status" value="1"/>
</dbReference>
<evidence type="ECO:0000313" key="3">
    <source>
        <dbReference type="Proteomes" id="UP001321760"/>
    </source>
</evidence>
<dbReference type="InterPro" id="IPR029044">
    <property type="entry name" value="Nucleotide-diphossugar_trans"/>
</dbReference>
<dbReference type="InterPro" id="IPR007577">
    <property type="entry name" value="GlycoTrfase_DXD_sugar-bd_CS"/>
</dbReference>
<comment type="similarity">
    <text evidence="1">Belongs to the glycosyltransferase 32 family.</text>
</comment>
<dbReference type="PANTHER" id="PTHR31834:SF1">
    <property type="entry name" value="INITIATION-SPECIFIC ALPHA-1,6-MANNOSYLTRANSFERASE"/>
    <property type="match status" value="1"/>
</dbReference>
<dbReference type="SUPFAM" id="SSF53448">
    <property type="entry name" value="Nucleotide-diphospho-sugar transferases"/>
    <property type="match status" value="1"/>
</dbReference>
<dbReference type="AlphaFoldDB" id="A0AAV9H234"/>
<dbReference type="GO" id="GO:0000009">
    <property type="term" value="F:alpha-1,6-mannosyltransferase activity"/>
    <property type="evidence" value="ECO:0007669"/>
    <property type="project" value="InterPro"/>
</dbReference>
<gene>
    <name evidence="2" type="ORF">QBC34DRAFT_391539</name>
</gene>
<dbReference type="GO" id="GO:0006487">
    <property type="term" value="P:protein N-linked glycosylation"/>
    <property type="evidence" value="ECO:0007669"/>
    <property type="project" value="TreeGrafter"/>
</dbReference>
<dbReference type="PANTHER" id="PTHR31834">
    <property type="entry name" value="INITIATION-SPECIFIC ALPHA-1,6-MANNOSYLTRANSFERASE"/>
    <property type="match status" value="1"/>
</dbReference>
<sequence>MISVAPRRLRAILLWLATTAFLVFLLAWTPPARRVLHKSEQNPQFDTDQPPDSEIAIPKSIWQIFYPPRGTTIIKEGYLHSNDWIEMAPGYTYTLVGTLEAETFLAEHFSHRPEIAATYHALNNFGSRSDFLRYLILYVYGGIYSDIDTKPIVPLNAWLPPQRRRDVHLLVALEHDEVVDSQPEDFVYPVQFCQWTIAAAPNHTVFARMIDRMLVSLHDVAKRQGTPLDRAKFRDFDVVNTTGPVAWTEVVLGVLQDMNEGFDSYGDLVNTKTTRYFGDVAVLPLSGFRAEWYDEWGLSWEKERRPLVRHFFKGGWKKEA</sequence>
<dbReference type="GO" id="GO:0000136">
    <property type="term" value="C:mannan polymerase complex"/>
    <property type="evidence" value="ECO:0007669"/>
    <property type="project" value="TreeGrafter"/>
</dbReference>
<accession>A0AAV9H234</accession>
<keyword evidence="2" id="KW-0808">Transferase</keyword>
<keyword evidence="3" id="KW-1185">Reference proteome</keyword>
<evidence type="ECO:0000313" key="2">
    <source>
        <dbReference type="EMBL" id="KAK4455089.1"/>
    </source>
</evidence>
<dbReference type="InterPro" id="IPR039367">
    <property type="entry name" value="Och1-like"/>
</dbReference>